<dbReference type="Gene3D" id="3.40.50.620">
    <property type="entry name" value="HUPs"/>
    <property type="match status" value="1"/>
</dbReference>
<dbReference type="RefSeq" id="WP_160110009.1">
    <property type="nucleotide sequence ID" value="NZ_FCON02000024.1"/>
</dbReference>
<reference evidence="2" key="1">
    <citation type="submission" date="2016-01" db="EMBL/GenBank/DDBJ databases">
        <authorList>
            <person name="Peeters C."/>
        </authorList>
    </citation>
    <scope>NUCLEOTIDE SEQUENCE [LARGE SCALE GENOMIC DNA]</scope>
    <source>
        <strain evidence="2">LMG 22940</strain>
    </source>
</reference>
<dbReference type="CDD" id="cd00293">
    <property type="entry name" value="USP-like"/>
    <property type="match status" value="1"/>
</dbReference>
<sequence length="168" mass="18159">MFTKFLVAVSASSVDAVLGSAIEISRKYDARIFVLHVVDPARCMTGTIDYDFGLIVQALEEHGREIVTRVTDALDAHSLPAETRTVTLPITGSSVGRAIASAADASGADLILLGERSSGWWRWLNEDVASEIRRHTSTPIHTVSDRVNVGSTRRAATRWSKAPAADAR</sequence>
<dbReference type="Proteomes" id="UP000054770">
    <property type="component" value="Unassembled WGS sequence"/>
</dbReference>
<accession>A0A158IHT3</accession>
<dbReference type="InterPro" id="IPR006016">
    <property type="entry name" value="UspA"/>
</dbReference>
<dbReference type="OrthoDB" id="9129243at2"/>
<evidence type="ECO:0000313" key="3">
    <source>
        <dbReference type="Proteomes" id="UP000054770"/>
    </source>
</evidence>
<keyword evidence="3" id="KW-1185">Reference proteome</keyword>
<comment type="caution">
    <text evidence="2">The sequence shown here is derived from an EMBL/GenBank/DDBJ whole genome shotgun (WGS) entry which is preliminary data.</text>
</comment>
<protein>
    <submittedName>
        <fullName evidence="2">Universal stress protein</fullName>
    </submittedName>
</protein>
<dbReference type="EMBL" id="FCON02000024">
    <property type="protein sequence ID" value="SAL55933.1"/>
    <property type="molecule type" value="Genomic_DNA"/>
</dbReference>
<gene>
    <name evidence="2" type="ORF">AWB68_02697</name>
</gene>
<dbReference type="SUPFAM" id="SSF52402">
    <property type="entry name" value="Adenine nucleotide alpha hydrolases-like"/>
    <property type="match status" value="1"/>
</dbReference>
<dbReference type="AlphaFoldDB" id="A0A158IHT3"/>
<evidence type="ECO:0000259" key="1">
    <source>
        <dbReference type="Pfam" id="PF00582"/>
    </source>
</evidence>
<evidence type="ECO:0000313" key="2">
    <source>
        <dbReference type="EMBL" id="SAL55933.1"/>
    </source>
</evidence>
<organism evidence="2 3">
    <name type="scientific">Caballeronia choica</name>
    <dbReference type="NCBI Taxonomy" id="326476"/>
    <lineage>
        <taxon>Bacteria</taxon>
        <taxon>Pseudomonadati</taxon>
        <taxon>Pseudomonadota</taxon>
        <taxon>Betaproteobacteria</taxon>
        <taxon>Burkholderiales</taxon>
        <taxon>Burkholderiaceae</taxon>
        <taxon>Caballeronia</taxon>
    </lineage>
</organism>
<name>A0A158IHT3_9BURK</name>
<dbReference type="Pfam" id="PF00582">
    <property type="entry name" value="Usp"/>
    <property type="match status" value="1"/>
</dbReference>
<dbReference type="InterPro" id="IPR014729">
    <property type="entry name" value="Rossmann-like_a/b/a_fold"/>
</dbReference>
<feature type="domain" description="UspA" evidence="1">
    <location>
        <begin position="1"/>
        <end position="143"/>
    </location>
</feature>
<proteinExistence type="predicted"/>